<dbReference type="Gene3D" id="1.10.238.10">
    <property type="entry name" value="EF-hand"/>
    <property type="match status" value="1"/>
</dbReference>
<reference evidence="5 6" key="1">
    <citation type="journal article" date="2015" name="Genome Biol.">
        <title>Comparative genomics of Steinernema reveals deeply conserved gene regulatory networks.</title>
        <authorList>
            <person name="Dillman A.R."/>
            <person name="Macchietto M."/>
            <person name="Porter C.F."/>
            <person name="Rogers A."/>
            <person name="Williams B."/>
            <person name="Antoshechkin I."/>
            <person name="Lee M.M."/>
            <person name="Goodwin Z."/>
            <person name="Lu X."/>
            <person name="Lewis E.E."/>
            <person name="Goodrich-Blair H."/>
            <person name="Stock S.P."/>
            <person name="Adams B.J."/>
            <person name="Sternberg P.W."/>
            <person name="Mortazavi A."/>
        </authorList>
    </citation>
    <scope>NUCLEOTIDE SEQUENCE [LARGE SCALE GENOMIC DNA]</scope>
    <source>
        <strain evidence="5 6">ALL</strain>
    </source>
</reference>
<dbReference type="SUPFAM" id="SSF46934">
    <property type="entry name" value="UBA-like"/>
    <property type="match status" value="1"/>
</dbReference>
<dbReference type="InterPro" id="IPR009060">
    <property type="entry name" value="UBA-like_sf"/>
</dbReference>
<dbReference type="EMBL" id="AZBU02000004">
    <property type="protein sequence ID" value="TKR80860.1"/>
    <property type="molecule type" value="Genomic_DNA"/>
</dbReference>
<proteinExistence type="predicted"/>
<gene>
    <name evidence="5" type="ORF">L596_014851</name>
</gene>
<protein>
    <recommendedName>
        <fullName evidence="2">Defective in cullin neddylation protein</fullName>
    </recommendedName>
</protein>
<sequence>MNRKTNRASGQSVTVAPSAKRLKLGSSTTEESNNKSSWNAAMNKLKPAQREKVRQFTQFTNSNDRVAITCLNNSNWNVEMACDIFFQNPAVFMNMDNGGTDVSKVDTLFRSYANLPNDDVGPGRIGPNGMLKFLTDLRVDPTSRIVLILAWKLKAQTQCEFSADEFKNGLCAMRTDSIDKLRAKLPSLNDEVNNDAKSFRDLYSYAFNFGLNAKEKTLPIDVALAYWNMLFENRYSLYPVLEKFLYDRKQKGISRDQWNLVLDFMNDVKPDLSNYDTEGAWPVLLDEFVEYVREQQQKQ</sequence>
<keyword evidence="1" id="KW-0833">Ubl conjugation pathway</keyword>
<feature type="domain" description="DCUN1" evidence="4">
    <location>
        <begin position="100"/>
        <end position="293"/>
    </location>
</feature>
<evidence type="ECO:0000256" key="1">
    <source>
        <dbReference type="ARBA" id="ARBA00022786"/>
    </source>
</evidence>
<evidence type="ECO:0000313" key="5">
    <source>
        <dbReference type="EMBL" id="TKR80860.1"/>
    </source>
</evidence>
<dbReference type="AlphaFoldDB" id="A0A4U5NE00"/>
<dbReference type="GO" id="GO:2000436">
    <property type="term" value="P:positive regulation of protein neddylation"/>
    <property type="evidence" value="ECO:0007669"/>
    <property type="project" value="UniProtKB-ARBA"/>
</dbReference>
<dbReference type="InterPro" id="IPR042460">
    <property type="entry name" value="DCN1-like_PONY"/>
</dbReference>
<keyword evidence="6" id="KW-1185">Reference proteome</keyword>
<dbReference type="GO" id="GO:0000151">
    <property type="term" value="C:ubiquitin ligase complex"/>
    <property type="evidence" value="ECO:0007669"/>
    <property type="project" value="TreeGrafter"/>
</dbReference>
<dbReference type="Pfam" id="PF03556">
    <property type="entry name" value="Cullin_binding"/>
    <property type="match status" value="1"/>
</dbReference>
<dbReference type="Gene3D" id="1.10.8.10">
    <property type="entry name" value="DNA helicase RuvA subunit, C-terminal domain"/>
    <property type="match status" value="1"/>
</dbReference>
<evidence type="ECO:0000259" key="4">
    <source>
        <dbReference type="PROSITE" id="PS51229"/>
    </source>
</evidence>
<dbReference type="STRING" id="34508.A0A4U5NE00"/>
<reference evidence="5 6" key="2">
    <citation type="journal article" date="2019" name="G3 (Bethesda)">
        <title>Hybrid Assembly of the Genome of the Entomopathogenic Nematode Steinernema carpocapsae Identifies the X-Chromosome.</title>
        <authorList>
            <person name="Serra L."/>
            <person name="Macchietto M."/>
            <person name="Macias-Munoz A."/>
            <person name="McGill C.J."/>
            <person name="Rodriguez I.M."/>
            <person name="Rodriguez B."/>
            <person name="Murad R."/>
            <person name="Mortazavi A."/>
        </authorList>
    </citation>
    <scope>NUCLEOTIDE SEQUENCE [LARGE SCALE GENOMIC DNA]</scope>
    <source>
        <strain evidence="5 6">ALL</strain>
    </source>
</reference>
<dbReference type="FunFam" id="1.10.238.200:FF:000003">
    <property type="entry name" value="DCN1-like protein 3"/>
    <property type="match status" value="1"/>
</dbReference>
<dbReference type="GO" id="GO:0032182">
    <property type="term" value="F:ubiquitin-like protein binding"/>
    <property type="evidence" value="ECO:0007669"/>
    <property type="project" value="TreeGrafter"/>
</dbReference>
<dbReference type="PANTHER" id="PTHR12281:SF32">
    <property type="entry name" value="DCN1-LIKE PROTEIN"/>
    <property type="match status" value="1"/>
</dbReference>
<organism evidence="5 6">
    <name type="scientific">Steinernema carpocapsae</name>
    <name type="common">Entomopathogenic nematode</name>
    <dbReference type="NCBI Taxonomy" id="34508"/>
    <lineage>
        <taxon>Eukaryota</taxon>
        <taxon>Metazoa</taxon>
        <taxon>Ecdysozoa</taxon>
        <taxon>Nematoda</taxon>
        <taxon>Chromadorea</taxon>
        <taxon>Rhabditida</taxon>
        <taxon>Tylenchina</taxon>
        <taxon>Panagrolaimomorpha</taxon>
        <taxon>Strongyloidoidea</taxon>
        <taxon>Steinernematidae</taxon>
        <taxon>Steinernema</taxon>
    </lineage>
</organism>
<accession>A0A4U5NE00</accession>
<dbReference type="Pfam" id="PF14555">
    <property type="entry name" value="UBA_4"/>
    <property type="match status" value="1"/>
</dbReference>
<dbReference type="GO" id="GO:0005886">
    <property type="term" value="C:plasma membrane"/>
    <property type="evidence" value="ECO:0007669"/>
    <property type="project" value="UniProtKB-ARBA"/>
</dbReference>
<dbReference type="FunFam" id="1.10.238.10:FF:000030">
    <property type="entry name" value="DCN1-like protein"/>
    <property type="match status" value="1"/>
</dbReference>
<comment type="caution">
    <text evidence="5">The sequence shown here is derived from an EMBL/GenBank/DDBJ whole genome shotgun (WGS) entry which is preliminary data.</text>
</comment>
<dbReference type="GO" id="GO:0097602">
    <property type="term" value="F:cullin family protein binding"/>
    <property type="evidence" value="ECO:0007669"/>
    <property type="project" value="TreeGrafter"/>
</dbReference>
<dbReference type="InterPro" id="IPR014764">
    <property type="entry name" value="DCN-prot"/>
</dbReference>
<dbReference type="GO" id="GO:0031624">
    <property type="term" value="F:ubiquitin conjugating enzyme binding"/>
    <property type="evidence" value="ECO:0007669"/>
    <property type="project" value="TreeGrafter"/>
</dbReference>
<comment type="function">
    <text evidence="2">Neddylation of cullins play an essential role in the regulation of SCF-type complexes activity.</text>
</comment>
<evidence type="ECO:0000313" key="6">
    <source>
        <dbReference type="Proteomes" id="UP000298663"/>
    </source>
</evidence>
<dbReference type="GO" id="GO:0045116">
    <property type="term" value="P:protein neddylation"/>
    <property type="evidence" value="ECO:0007669"/>
    <property type="project" value="TreeGrafter"/>
</dbReference>
<dbReference type="Proteomes" id="UP000298663">
    <property type="component" value="Unassembled WGS sequence"/>
</dbReference>
<feature type="compositionally biased region" description="Low complexity" evidence="3">
    <location>
        <begin position="26"/>
        <end position="37"/>
    </location>
</feature>
<feature type="region of interest" description="Disordered" evidence="3">
    <location>
        <begin position="1"/>
        <end position="37"/>
    </location>
</feature>
<dbReference type="InterPro" id="IPR005176">
    <property type="entry name" value="PONY_dom"/>
</dbReference>
<evidence type="ECO:0000256" key="2">
    <source>
        <dbReference type="RuleBase" id="RU410713"/>
    </source>
</evidence>
<dbReference type="PROSITE" id="PS51229">
    <property type="entry name" value="DCUN1"/>
    <property type="match status" value="1"/>
</dbReference>
<dbReference type="Gene3D" id="1.10.238.200">
    <property type="entry name" value="Cullin, PONY binding domain"/>
    <property type="match status" value="1"/>
</dbReference>
<name>A0A4U5NE00_STECR</name>
<dbReference type="PANTHER" id="PTHR12281">
    <property type="entry name" value="RP42 RELATED"/>
    <property type="match status" value="1"/>
</dbReference>
<evidence type="ECO:0000256" key="3">
    <source>
        <dbReference type="SAM" id="MobiDB-lite"/>
    </source>
</evidence>
<dbReference type="OrthoDB" id="286637at2759"/>
<dbReference type="CDD" id="cd14350">
    <property type="entry name" value="UBA_DCNL"/>
    <property type="match status" value="1"/>
</dbReference>